<protein>
    <recommendedName>
        <fullName evidence="6">SET domain-containing protein</fullName>
    </recommendedName>
</protein>
<feature type="compositionally biased region" description="Low complexity" evidence="5">
    <location>
        <begin position="853"/>
        <end position="865"/>
    </location>
</feature>
<dbReference type="GO" id="GO:0008270">
    <property type="term" value="F:zinc ion binding"/>
    <property type="evidence" value="ECO:0007669"/>
    <property type="project" value="UniProtKB-KW"/>
</dbReference>
<dbReference type="SMART" id="SM00249">
    <property type="entry name" value="PHD"/>
    <property type="match status" value="1"/>
</dbReference>
<dbReference type="SUPFAM" id="SSF82199">
    <property type="entry name" value="SET domain"/>
    <property type="match status" value="1"/>
</dbReference>
<feature type="compositionally biased region" description="Low complexity" evidence="5">
    <location>
        <begin position="985"/>
        <end position="995"/>
    </location>
</feature>
<dbReference type="InterPro" id="IPR013083">
    <property type="entry name" value="Znf_RING/FYVE/PHD"/>
</dbReference>
<reference evidence="7 8" key="1">
    <citation type="submission" date="2024-10" db="EMBL/GenBank/DDBJ databases">
        <authorList>
            <person name="Kim D."/>
        </authorList>
    </citation>
    <scope>NUCLEOTIDE SEQUENCE [LARGE SCALE GENOMIC DNA]</scope>
    <source>
        <strain evidence="7">BH-2024</strain>
    </source>
</reference>
<feature type="compositionally biased region" description="Polar residues" evidence="5">
    <location>
        <begin position="317"/>
        <end position="332"/>
    </location>
</feature>
<feature type="region of interest" description="Disordered" evidence="5">
    <location>
        <begin position="653"/>
        <end position="701"/>
    </location>
</feature>
<dbReference type="InterPro" id="IPR001214">
    <property type="entry name" value="SET_dom"/>
</dbReference>
<feature type="region of interest" description="Disordered" evidence="5">
    <location>
        <begin position="316"/>
        <end position="344"/>
    </location>
</feature>
<dbReference type="Gene3D" id="2.170.270.10">
    <property type="entry name" value="SET domain"/>
    <property type="match status" value="1"/>
</dbReference>
<proteinExistence type="predicted"/>
<evidence type="ECO:0000313" key="8">
    <source>
        <dbReference type="Proteomes" id="UP001620626"/>
    </source>
</evidence>
<dbReference type="CDD" id="cd10529">
    <property type="entry name" value="SET_SETD5-like"/>
    <property type="match status" value="1"/>
</dbReference>
<evidence type="ECO:0000256" key="1">
    <source>
        <dbReference type="ARBA" id="ARBA00022723"/>
    </source>
</evidence>
<dbReference type="PROSITE" id="PS50280">
    <property type="entry name" value="SET"/>
    <property type="match status" value="1"/>
</dbReference>
<sequence>MEHDFGFGTSCGSSSLEEDKSGNNNNNRNGDGEERKIISVIIDEDEDEEEGEEGETTDLAHQTEEIGQSAELAQQTEDNGPVALAPAPTSAPATEEEGGAEVAEPDNLSLTALNLDHDYISSISQSAETPTNVASQTKREFPVMHGINIDQIEEESNVVPAMPGTFSSPFLHVQRRAIKFPSYEAMDFYKQQHPKRALIGHPQKHLSSHHMVPAFISSAAALPQSLRQQRRLSPGLSSSSYAPSSQHAPVRGWRGGQHGQQQHQAVHSAAQQRMSTALSAQTMARGGVGVGGAAYPNSHSGGSRPVSQIPSLVKRPYSSSATQMVKRQQQQHQFDERHHQQQQHNLVMAGREQHNQQPQHTIADTMAEEDLQNEKFFSKLSGGQQQQQSQQQTTTLRGRRPRKQQNEEIFDDAITTYQQQQQQQQESSKPPDDPIPPVDHHIPPHHRFSDQNQQHRHHQQYESSIDSAIDSVVRGDALVMQNFPAASAPISSSSSIGFGISGCVAVTAPSPTFSSTTAITSVLQQQQQFIHPPYSTANSVNTVSPLSPAKHQQHLVVDQSAQQPQKHYHHQQRHPNVPFAPPRGDGTTMVHQQHHHHRSATHHHQYSSHGMAMGQPLTRHSASLLPSTAGQSLEDLADLAQASSSLLHHATSSLMRSTATASGPPSPPSQSSSAAGAVNHQQQLQQVQPVQAHQQQQQQQPTMHFKVVATNDNGGGAHNQPEILYHPKEYRQQVFTVQQQREEEANIRIEQQRQHYPQQHHRPPVAKKLTKKQMATIQREFNELLPFGSTSGGGGAAAANDSTLRQQMEKAAPIDGGTKLLQQQQPKKRGRTSKEAIGEIPTKNDGTDNDGLAAADRPARRSASAVGAKRSAEGEGGQKLSDEGTTSKKKRIWEGADYVTRCICGMIHTDPFMIQCDLCDVWQHGVCMGIISKRAVPEQYFCEQCKPRELQLSASQAAAKQKAFLMSLPQPPTGARRGRKSNKFKLQQQQQQMLQQRRKRMLGSKPSNNNNTGNNSLKPAVAAPAPSQLGAVLRGERIVPKRRRGRPPRQQPQQSPPADVVDAASAAIRAKTGTLTNDDDYDDGGAAAVVVPSPSSNHRDSAASAMLLLREHNNSNVLMSDNTMTNSDDSGVNATTAATDDAAPVDEKPQQPTAKEVVVQPTPIENCYSRAVKALIAQLVPDSRAQLAALQRLKNSSPLTRQMYVAPNVEGLVATPGDQPISAGTLLIEYNGMISLLSEVQSRCPNKLNQQNFTLTYKGLGEGKELFVDATRVVSDARAVRKSCRPNAAVRHAISEGQIHIYLVATADIDKSNEVTIPFDSDYWDSCVPVSCACGFSKNPSSSSSSEAELPRCPVQEYNEALSSGDSAIFKAKKRLTRSFSTASAALSSGGPTTPRGGGAEQKQQLQQLNSTASSDRQSDKRQIIKKESADDASVSADGMRTTKMASPIAKNETPKKKQQQPQQQLHEKHQHKDEDFAKLYAELCRIFKQKYGNKTLITDFSLPTEFGGERKRL</sequence>
<feature type="region of interest" description="Disordered" evidence="5">
    <location>
        <begin position="811"/>
        <end position="887"/>
    </location>
</feature>
<feature type="region of interest" description="Disordered" evidence="5">
    <location>
        <begin position="226"/>
        <end position="278"/>
    </location>
</feature>
<feature type="region of interest" description="Disordered" evidence="5">
    <location>
        <begin position="379"/>
        <end position="404"/>
    </location>
</feature>
<feature type="region of interest" description="Disordered" evidence="5">
    <location>
        <begin position="416"/>
        <end position="463"/>
    </location>
</feature>
<dbReference type="InterPro" id="IPR001965">
    <property type="entry name" value="Znf_PHD"/>
</dbReference>
<feature type="compositionally biased region" description="Low complexity" evidence="5">
    <location>
        <begin position="1051"/>
        <end position="1062"/>
    </location>
</feature>
<feature type="compositionally biased region" description="Low complexity" evidence="5">
    <location>
        <begin position="380"/>
        <end position="396"/>
    </location>
</feature>
<dbReference type="PANTHER" id="PTHR46462">
    <property type="entry name" value="UPSET, ISOFORM A"/>
    <property type="match status" value="1"/>
</dbReference>
<feature type="compositionally biased region" description="Low complexity" evidence="5">
    <location>
        <begin position="226"/>
        <end position="246"/>
    </location>
</feature>
<feature type="region of interest" description="Disordered" evidence="5">
    <location>
        <begin position="1381"/>
        <end position="1474"/>
    </location>
</feature>
<keyword evidence="1" id="KW-0479">Metal-binding</keyword>
<keyword evidence="2" id="KW-0863">Zinc-finger</keyword>
<keyword evidence="4" id="KW-0156">Chromatin regulator</keyword>
<feature type="compositionally biased region" description="Low complexity" evidence="5">
    <location>
        <begin position="81"/>
        <end position="93"/>
    </location>
</feature>
<dbReference type="GO" id="GO:0006325">
    <property type="term" value="P:chromatin organization"/>
    <property type="evidence" value="ECO:0007669"/>
    <property type="project" value="UniProtKB-KW"/>
</dbReference>
<dbReference type="InterPro" id="IPR019786">
    <property type="entry name" value="Zinc_finger_PHD-type_CS"/>
</dbReference>
<gene>
    <name evidence="7" type="ORF">niasHT_025934</name>
</gene>
<evidence type="ECO:0000313" key="7">
    <source>
        <dbReference type="EMBL" id="KAL3094458.1"/>
    </source>
</evidence>
<feature type="compositionally biased region" description="Basic residues" evidence="5">
    <location>
        <begin position="592"/>
        <end position="606"/>
    </location>
</feature>
<name>A0ABD2JV26_9BILA</name>
<feature type="domain" description="SET" evidence="6">
    <location>
        <begin position="1188"/>
        <end position="1320"/>
    </location>
</feature>
<evidence type="ECO:0000256" key="5">
    <source>
        <dbReference type="SAM" id="MobiDB-lite"/>
    </source>
</evidence>
<dbReference type="InterPro" id="IPR046341">
    <property type="entry name" value="SET_dom_sf"/>
</dbReference>
<dbReference type="InterPro" id="IPR011011">
    <property type="entry name" value="Znf_FYVE_PHD"/>
</dbReference>
<dbReference type="PROSITE" id="PS01359">
    <property type="entry name" value="ZF_PHD_1"/>
    <property type="match status" value="1"/>
</dbReference>
<organism evidence="7 8">
    <name type="scientific">Heterodera trifolii</name>
    <dbReference type="NCBI Taxonomy" id="157864"/>
    <lineage>
        <taxon>Eukaryota</taxon>
        <taxon>Metazoa</taxon>
        <taxon>Ecdysozoa</taxon>
        <taxon>Nematoda</taxon>
        <taxon>Chromadorea</taxon>
        <taxon>Rhabditida</taxon>
        <taxon>Tylenchina</taxon>
        <taxon>Tylenchomorpha</taxon>
        <taxon>Tylenchoidea</taxon>
        <taxon>Heteroderidae</taxon>
        <taxon>Heteroderinae</taxon>
        <taxon>Heterodera</taxon>
    </lineage>
</organism>
<keyword evidence="3" id="KW-0862">Zinc</keyword>
<dbReference type="SUPFAM" id="SSF57903">
    <property type="entry name" value="FYVE/PHD zinc finger"/>
    <property type="match status" value="1"/>
</dbReference>
<evidence type="ECO:0000256" key="3">
    <source>
        <dbReference type="ARBA" id="ARBA00022833"/>
    </source>
</evidence>
<feature type="region of interest" description="Disordered" evidence="5">
    <location>
        <begin position="1"/>
        <end position="102"/>
    </location>
</feature>
<evidence type="ECO:0000256" key="2">
    <source>
        <dbReference type="ARBA" id="ARBA00022771"/>
    </source>
</evidence>
<feature type="region of interest" description="Disordered" evidence="5">
    <location>
        <begin position="968"/>
        <end position="1062"/>
    </location>
</feature>
<dbReference type="CDD" id="cd15550">
    <property type="entry name" value="PHD_MLL5"/>
    <property type="match status" value="1"/>
</dbReference>
<dbReference type="Proteomes" id="UP001620626">
    <property type="component" value="Unassembled WGS sequence"/>
</dbReference>
<dbReference type="Pfam" id="PF00856">
    <property type="entry name" value="SET"/>
    <property type="match status" value="1"/>
</dbReference>
<dbReference type="PANTHER" id="PTHR46462:SF3">
    <property type="entry name" value="UPSET, ISOFORM A"/>
    <property type="match status" value="1"/>
</dbReference>
<keyword evidence="8" id="KW-1185">Reference proteome</keyword>
<evidence type="ECO:0000256" key="4">
    <source>
        <dbReference type="ARBA" id="ARBA00022853"/>
    </source>
</evidence>
<dbReference type="EMBL" id="JBICBT010000897">
    <property type="protein sequence ID" value="KAL3094458.1"/>
    <property type="molecule type" value="Genomic_DNA"/>
</dbReference>
<dbReference type="Gene3D" id="3.30.40.10">
    <property type="entry name" value="Zinc/RING finger domain, C3HC4 (zinc finger)"/>
    <property type="match status" value="1"/>
</dbReference>
<feature type="region of interest" description="Disordered" evidence="5">
    <location>
        <begin position="1122"/>
        <end position="1156"/>
    </location>
</feature>
<evidence type="ECO:0000259" key="6">
    <source>
        <dbReference type="PROSITE" id="PS50280"/>
    </source>
</evidence>
<dbReference type="SMART" id="SM00317">
    <property type="entry name" value="SET"/>
    <property type="match status" value="1"/>
</dbReference>
<accession>A0ABD2JV26</accession>
<feature type="compositionally biased region" description="Acidic residues" evidence="5">
    <location>
        <begin position="42"/>
        <end position="56"/>
    </location>
</feature>
<feature type="compositionally biased region" description="Polar residues" evidence="5">
    <location>
        <begin position="1122"/>
        <end position="1133"/>
    </location>
</feature>
<feature type="compositionally biased region" description="Basic and acidic residues" evidence="5">
    <location>
        <begin position="1417"/>
        <end position="1430"/>
    </location>
</feature>
<feature type="region of interest" description="Disordered" evidence="5">
    <location>
        <begin position="560"/>
        <end position="614"/>
    </location>
</feature>
<dbReference type="Pfam" id="PF20826">
    <property type="entry name" value="PHD_5"/>
    <property type="match status" value="1"/>
</dbReference>
<comment type="caution">
    <text evidence="7">The sequence shown here is derived from an EMBL/GenBank/DDBJ whole genome shotgun (WGS) entry which is preliminary data.</text>
</comment>
<feature type="compositionally biased region" description="Low complexity" evidence="5">
    <location>
        <begin position="259"/>
        <end position="272"/>
    </location>
</feature>
<feature type="compositionally biased region" description="Polar residues" evidence="5">
    <location>
        <begin position="1402"/>
        <end position="1416"/>
    </location>
</feature>